<accession>A0A194W9I3</accession>
<dbReference type="Proteomes" id="UP000078559">
    <property type="component" value="Chromosome 10"/>
</dbReference>
<protein>
    <submittedName>
        <fullName evidence="1">Uncharacterized protein</fullName>
    </submittedName>
</protein>
<name>A0A194W9I3_CYTMA</name>
<sequence length="365" mass="40774">MVLTPSASSKRVDPKIKRSSAYDANFEQHLVNNNIHSPLYRLPNCQKLPKPANWEEIRQVLMVSRGSLSPSVIPESAFEDFQLKNNTKSEGTLMRSVVPTLAGDVDILNEGHLPFINLVTLTRNTTVCPVPDFFDGAHPAAVDVQVREDLDRIIIPTKHASVLIAPNLFLEAKSLRENCDVARRQAVLDGAHCPRGSHNERPANYLKEEPEYDGNAYAFTATLHDGQLRFPGQLPHYHTTQLEAYFLTGDSDYWLEGTGAFRNLRVLAKDYCDRFIEIANARARNRGPETADTYGNDLLFAGPEDDDQEPEEIRVGLGILHAHGKDGKEEQDRDFSQLDSEVSTRFATSFASSITLEVSCKDPQL</sequence>
<dbReference type="OrthoDB" id="5336565at2759"/>
<reference evidence="1" key="1">
    <citation type="submission" date="2014-12" db="EMBL/GenBank/DDBJ databases">
        <title>Genome Sequence of Valsa Canker Pathogens Uncovers a Specific Adaption of Colonization on Woody Bark.</title>
        <authorList>
            <person name="Yin Z."/>
            <person name="Liu H."/>
            <person name="Gao X."/>
            <person name="Li Z."/>
            <person name="Song N."/>
            <person name="Ke X."/>
            <person name="Dai Q."/>
            <person name="Wu Y."/>
            <person name="Sun Y."/>
            <person name="Xu J.-R."/>
            <person name="Kang Z.K."/>
            <person name="Wang L."/>
            <person name="Huang L."/>
        </authorList>
    </citation>
    <scope>NUCLEOTIDE SEQUENCE [LARGE SCALE GENOMIC DNA]</scope>
    <source>
        <strain evidence="1">03-8</strain>
    </source>
</reference>
<keyword evidence="2" id="KW-1185">Reference proteome</keyword>
<dbReference type="AlphaFoldDB" id="A0A194W9I3"/>
<evidence type="ECO:0000313" key="2">
    <source>
        <dbReference type="Proteomes" id="UP000078559"/>
    </source>
</evidence>
<dbReference type="EMBL" id="CM003107">
    <property type="protein sequence ID" value="KUI73129.1"/>
    <property type="molecule type" value="Genomic_DNA"/>
</dbReference>
<organism evidence="1 2">
    <name type="scientific">Cytospora mali</name>
    <name type="common">Apple Valsa canker fungus</name>
    <name type="synonym">Valsa mali</name>
    <dbReference type="NCBI Taxonomy" id="578113"/>
    <lineage>
        <taxon>Eukaryota</taxon>
        <taxon>Fungi</taxon>
        <taxon>Dikarya</taxon>
        <taxon>Ascomycota</taxon>
        <taxon>Pezizomycotina</taxon>
        <taxon>Sordariomycetes</taxon>
        <taxon>Sordariomycetidae</taxon>
        <taxon>Diaporthales</taxon>
        <taxon>Cytosporaceae</taxon>
        <taxon>Cytospora</taxon>
    </lineage>
</organism>
<proteinExistence type="predicted"/>
<gene>
    <name evidence="1" type="ORF">VM1G_08898</name>
</gene>
<evidence type="ECO:0000313" key="1">
    <source>
        <dbReference type="EMBL" id="KUI73129.1"/>
    </source>
</evidence>